<evidence type="ECO:0000256" key="1">
    <source>
        <dbReference type="SAM" id="MobiDB-lite"/>
    </source>
</evidence>
<reference evidence="3" key="1">
    <citation type="journal article" date="2020" name="Stud. Mycol.">
        <title>101 Dothideomycetes genomes: a test case for predicting lifestyles and emergence of pathogens.</title>
        <authorList>
            <person name="Haridas S."/>
            <person name="Albert R."/>
            <person name="Binder M."/>
            <person name="Bloem J."/>
            <person name="Labutti K."/>
            <person name="Salamov A."/>
            <person name="Andreopoulos B."/>
            <person name="Baker S."/>
            <person name="Barry K."/>
            <person name="Bills G."/>
            <person name="Bluhm B."/>
            <person name="Cannon C."/>
            <person name="Castanera R."/>
            <person name="Culley D."/>
            <person name="Daum C."/>
            <person name="Ezra D."/>
            <person name="Gonzalez J."/>
            <person name="Henrissat B."/>
            <person name="Kuo A."/>
            <person name="Liang C."/>
            <person name="Lipzen A."/>
            <person name="Lutzoni F."/>
            <person name="Magnuson J."/>
            <person name="Mondo S."/>
            <person name="Nolan M."/>
            <person name="Ohm R."/>
            <person name="Pangilinan J."/>
            <person name="Park H.-J."/>
            <person name="Ramirez L."/>
            <person name="Alfaro M."/>
            <person name="Sun H."/>
            <person name="Tritt A."/>
            <person name="Yoshinaga Y."/>
            <person name="Zwiers L.-H."/>
            <person name="Turgeon B."/>
            <person name="Goodwin S."/>
            <person name="Spatafora J."/>
            <person name="Crous P."/>
            <person name="Grigoriev I."/>
        </authorList>
    </citation>
    <scope>NUCLEOTIDE SEQUENCE</scope>
    <source>
        <strain evidence="3">CBS 116435</strain>
    </source>
</reference>
<keyword evidence="4" id="KW-1185">Reference proteome</keyword>
<organism evidence="3 4">
    <name type="scientific">Polychaeton citri CBS 116435</name>
    <dbReference type="NCBI Taxonomy" id="1314669"/>
    <lineage>
        <taxon>Eukaryota</taxon>
        <taxon>Fungi</taxon>
        <taxon>Dikarya</taxon>
        <taxon>Ascomycota</taxon>
        <taxon>Pezizomycotina</taxon>
        <taxon>Dothideomycetes</taxon>
        <taxon>Dothideomycetidae</taxon>
        <taxon>Capnodiales</taxon>
        <taxon>Capnodiaceae</taxon>
        <taxon>Polychaeton</taxon>
    </lineage>
</organism>
<dbReference type="InterPro" id="IPR001810">
    <property type="entry name" value="F-box_dom"/>
</dbReference>
<dbReference type="AlphaFoldDB" id="A0A9P4Q868"/>
<dbReference type="SUPFAM" id="SSF81383">
    <property type="entry name" value="F-box domain"/>
    <property type="match status" value="1"/>
</dbReference>
<gene>
    <name evidence="3" type="ORF">K431DRAFT_286288</name>
</gene>
<dbReference type="Proteomes" id="UP000799441">
    <property type="component" value="Unassembled WGS sequence"/>
</dbReference>
<evidence type="ECO:0000313" key="4">
    <source>
        <dbReference type="Proteomes" id="UP000799441"/>
    </source>
</evidence>
<evidence type="ECO:0000259" key="2">
    <source>
        <dbReference type="Pfam" id="PF12937"/>
    </source>
</evidence>
<dbReference type="InterPro" id="IPR036047">
    <property type="entry name" value="F-box-like_dom_sf"/>
</dbReference>
<evidence type="ECO:0000313" key="3">
    <source>
        <dbReference type="EMBL" id="KAF2719974.1"/>
    </source>
</evidence>
<dbReference type="EMBL" id="MU003805">
    <property type="protein sequence ID" value="KAF2719974.1"/>
    <property type="molecule type" value="Genomic_DNA"/>
</dbReference>
<dbReference type="CDD" id="cd09917">
    <property type="entry name" value="F-box_SF"/>
    <property type="match status" value="1"/>
</dbReference>
<dbReference type="Gene3D" id="1.20.1280.50">
    <property type="match status" value="1"/>
</dbReference>
<proteinExistence type="predicted"/>
<dbReference type="OrthoDB" id="3643498at2759"/>
<sequence length="243" mass="27860">MASFSGCLAAGTKVAGIYELAEHILLDLDLPTLVVATQVCRSWRQIVVESRLVRGYLVEEALVDEPTKKLWSPVNLNMPWAMKAALANGWLFIYKLDSIEILLFAPDHDTTSMRVLDERVLLVHESGMKYGWKAWWRQKVPFVDSKLLWVTHPTLLDDCKPDFGIVRQQQSKLPFAITSPTEDRPSSLNIQLGDNSDDPRTQHARFSWLRRGSRPNLKLRKLSFSSEESRARWRDSRRILCVG</sequence>
<protein>
    <recommendedName>
        <fullName evidence="2">F-box domain-containing protein</fullName>
    </recommendedName>
</protein>
<feature type="region of interest" description="Disordered" evidence="1">
    <location>
        <begin position="178"/>
        <end position="201"/>
    </location>
</feature>
<feature type="domain" description="F-box" evidence="2">
    <location>
        <begin position="19"/>
        <end position="52"/>
    </location>
</feature>
<comment type="caution">
    <text evidence="3">The sequence shown here is derived from an EMBL/GenBank/DDBJ whole genome shotgun (WGS) entry which is preliminary data.</text>
</comment>
<accession>A0A9P4Q868</accession>
<name>A0A9P4Q868_9PEZI</name>
<dbReference type="Pfam" id="PF12937">
    <property type="entry name" value="F-box-like"/>
    <property type="match status" value="1"/>
</dbReference>